<evidence type="ECO:0000259" key="1">
    <source>
        <dbReference type="Pfam" id="PF00773"/>
    </source>
</evidence>
<dbReference type="InterPro" id="IPR001900">
    <property type="entry name" value="RNase_II/R"/>
</dbReference>
<sequence>MATKLEELAEFLTEGLQVFRPGVSKFLKALNSNSPKMISDSDSIALKELAHCRERDEKKRVDLRHLDICSVDPPGCTDIDDALHCRDLANGNYEVSKELPNKLNREFFDIMGMSGN</sequence>
<dbReference type="InterPro" id="IPR050180">
    <property type="entry name" value="RNR_Ribonuclease"/>
</dbReference>
<keyword evidence="3" id="KW-1185">Reference proteome</keyword>
<evidence type="ECO:0000313" key="2">
    <source>
        <dbReference type="EMBL" id="CAG2055820.1"/>
    </source>
</evidence>
<dbReference type="EMBL" id="CAJPIN010002943">
    <property type="protein sequence ID" value="CAG2055820.1"/>
    <property type="molecule type" value="Genomic_DNA"/>
</dbReference>
<reference evidence="2" key="1">
    <citation type="submission" date="2021-03" db="EMBL/GenBank/DDBJ databases">
        <authorList>
            <person name="Tran Van P."/>
        </authorList>
    </citation>
    <scope>NUCLEOTIDE SEQUENCE</scope>
</reference>
<dbReference type="SUPFAM" id="SSF50249">
    <property type="entry name" value="Nucleic acid-binding proteins"/>
    <property type="match status" value="1"/>
</dbReference>
<dbReference type="Proteomes" id="UP001153148">
    <property type="component" value="Unassembled WGS sequence"/>
</dbReference>
<accession>A0ABN7NS03</accession>
<proteinExistence type="predicted"/>
<gene>
    <name evidence="2" type="ORF">TPAB3V08_LOCUS2819</name>
</gene>
<feature type="domain" description="RNB" evidence="1">
    <location>
        <begin position="60"/>
        <end position="95"/>
    </location>
</feature>
<dbReference type="PANTHER" id="PTHR23355">
    <property type="entry name" value="RIBONUCLEASE"/>
    <property type="match status" value="1"/>
</dbReference>
<name>A0ABN7NS03_TIMPD</name>
<protein>
    <recommendedName>
        <fullName evidence="1">RNB domain-containing protein</fullName>
    </recommendedName>
</protein>
<dbReference type="Pfam" id="PF00773">
    <property type="entry name" value="RNB"/>
    <property type="match status" value="1"/>
</dbReference>
<organism evidence="2 3">
    <name type="scientific">Timema podura</name>
    <name type="common">Walking stick</name>
    <dbReference type="NCBI Taxonomy" id="61482"/>
    <lineage>
        <taxon>Eukaryota</taxon>
        <taxon>Metazoa</taxon>
        <taxon>Ecdysozoa</taxon>
        <taxon>Arthropoda</taxon>
        <taxon>Hexapoda</taxon>
        <taxon>Insecta</taxon>
        <taxon>Pterygota</taxon>
        <taxon>Neoptera</taxon>
        <taxon>Polyneoptera</taxon>
        <taxon>Phasmatodea</taxon>
        <taxon>Timematodea</taxon>
        <taxon>Timematoidea</taxon>
        <taxon>Timematidae</taxon>
        <taxon>Timema</taxon>
    </lineage>
</organism>
<dbReference type="PANTHER" id="PTHR23355:SF35">
    <property type="entry name" value="EXOSOME COMPLEX EXONUCLEASE RRP44"/>
    <property type="match status" value="1"/>
</dbReference>
<comment type="caution">
    <text evidence="2">The sequence shown here is derived from an EMBL/GenBank/DDBJ whole genome shotgun (WGS) entry which is preliminary data.</text>
</comment>
<evidence type="ECO:0000313" key="3">
    <source>
        <dbReference type="Proteomes" id="UP001153148"/>
    </source>
</evidence>
<dbReference type="InterPro" id="IPR012340">
    <property type="entry name" value="NA-bd_OB-fold"/>
</dbReference>